<accession>A0A918WFV3</accession>
<dbReference type="NCBIfam" id="TIGR00496">
    <property type="entry name" value="frr"/>
    <property type="match status" value="1"/>
</dbReference>
<dbReference type="InterPro" id="IPR036191">
    <property type="entry name" value="RRF_sf"/>
</dbReference>
<dbReference type="Proteomes" id="UP000644507">
    <property type="component" value="Unassembled WGS sequence"/>
</dbReference>
<dbReference type="InterPro" id="IPR023584">
    <property type="entry name" value="Ribosome_recyc_fac_dom"/>
</dbReference>
<evidence type="ECO:0000259" key="7">
    <source>
        <dbReference type="Pfam" id="PF01765"/>
    </source>
</evidence>
<evidence type="ECO:0000313" key="9">
    <source>
        <dbReference type="Proteomes" id="UP000644507"/>
    </source>
</evidence>
<sequence>MTPESSLAEAKEAMEKSFEYLEQEFGGVRTGKASPSLVDNVDVNVSSYGSVMKLKGLAIISVPEPRMLMIAPFDPSITNDIEKAIREANLGLNPSTDGTNIRLIIPELNEERRIEMVKRVKTMAEDARVRIRTARKNAMDAGKKMKADNILTEDSQKDYEGQVQDLTDAAVKKVDQAAAEKEAEVMTV</sequence>
<evidence type="ECO:0000256" key="3">
    <source>
        <dbReference type="ARBA" id="ARBA00022490"/>
    </source>
</evidence>
<dbReference type="Gene3D" id="3.30.1360.40">
    <property type="match status" value="1"/>
</dbReference>
<dbReference type="RefSeq" id="WP_189566950.1">
    <property type="nucleotide sequence ID" value="NZ_BMXI01000001.1"/>
</dbReference>
<comment type="similarity">
    <text evidence="2 6">Belongs to the RRF family.</text>
</comment>
<dbReference type="CDD" id="cd00520">
    <property type="entry name" value="RRF"/>
    <property type="match status" value="1"/>
</dbReference>
<dbReference type="HAMAP" id="MF_00040">
    <property type="entry name" value="RRF"/>
    <property type="match status" value="1"/>
</dbReference>
<comment type="function">
    <text evidence="5 6">Responsible for the release of ribosomes from messenger RNA at the termination of protein biosynthesis. May increase the efficiency of translation by recycling ribosomes from one round of translation to another.</text>
</comment>
<dbReference type="SUPFAM" id="SSF55194">
    <property type="entry name" value="Ribosome recycling factor, RRF"/>
    <property type="match status" value="1"/>
</dbReference>
<name>A0A918WFV3_9BACT</name>
<dbReference type="PANTHER" id="PTHR20982">
    <property type="entry name" value="RIBOSOME RECYCLING FACTOR"/>
    <property type="match status" value="1"/>
</dbReference>
<reference evidence="8" key="1">
    <citation type="journal article" date="2014" name="Int. J. Syst. Evol. Microbiol.">
        <title>Complete genome sequence of Corynebacterium casei LMG S-19264T (=DSM 44701T), isolated from a smear-ripened cheese.</title>
        <authorList>
            <consortium name="US DOE Joint Genome Institute (JGI-PGF)"/>
            <person name="Walter F."/>
            <person name="Albersmeier A."/>
            <person name="Kalinowski J."/>
            <person name="Ruckert C."/>
        </authorList>
    </citation>
    <scope>NUCLEOTIDE SEQUENCE</scope>
    <source>
        <strain evidence="8">KCTC 12988</strain>
    </source>
</reference>
<dbReference type="Pfam" id="PF01765">
    <property type="entry name" value="RRF"/>
    <property type="match status" value="1"/>
</dbReference>
<proteinExistence type="inferred from homology"/>
<dbReference type="FunFam" id="1.10.132.20:FF:000001">
    <property type="entry name" value="Ribosome-recycling factor"/>
    <property type="match status" value="1"/>
</dbReference>
<dbReference type="AlphaFoldDB" id="A0A918WFV3"/>
<dbReference type="InterPro" id="IPR002661">
    <property type="entry name" value="Ribosome_recyc_fac"/>
</dbReference>
<feature type="domain" description="Ribosome recycling factor" evidence="7">
    <location>
        <begin position="21"/>
        <end position="186"/>
    </location>
</feature>
<comment type="subcellular location">
    <subcellularLocation>
        <location evidence="1 6">Cytoplasm</location>
    </subcellularLocation>
</comment>
<dbReference type="PANTHER" id="PTHR20982:SF3">
    <property type="entry name" value="MITOCHONDRIAL RIBOSOME RECYCLING FACTOR PSEUDO 1"/>
    <property type="match status" value="1"/>
</dbReference>
<keyword evidence="4 6" id="KW-0648">Protein biosynthesis</keyword>
<comment type="caution">
    <text evidence="8">The sequence shown here is derived from an EMBL/GenBank/DDBJ whole genome shotgun (WGS) entry which is preliminary data.</text>
</comment>
<evidence type="ECO:0000256" key="4">
    <source>
        <dbReference type="ARBA" id="ARBA00022917"/>
    </source>
</evidence>
<evidence type="ECO:0000256" key="5">
    <source>
        <dbReference type="ARBA" id="ARBA00025050"/>
    </source>
</evidence>
<dbReference type="Gene3D" id="1.10.132.20">
    <property type="entry name" value="Ribosome-recycling factor"/>
    <property type="match status" value="1"/>
</dbReference>
<gene>
    <name evidence="6 8" type="primary">frr</name>
    <name evidence="8" type="ORF">GCM10007100_04560</name>
</gene>
<evidence type="ECO:0000256" key="1">
    <source>
        <dbReference type="ARBA" id="ARBA00004496"/>
    </source>
</evidence>
<dbReference type="EMBL" id="BMXI01000001">
    <property type="protein sequence ID" value="GHC42603.1"/>
    <property type="molecule type" value="Genomic_DNA"/>
</dbReference>
<keyword evidence="3 6" id="KW-0963">Cytoplasm</keyword>
<dbReference type="GO" id="GO:0005737">
    <property type="term" value="C:cytoplasm"/>
    <property type="evidence" value="ECO:0007669"/>
    <property type="project" value="UniProtKB-SubCell"/>
</dbReference>
<dbReference type="FunFam" id="3.30.1360.40:FF:000001">
    <property type="entry name" value="Ribosome-recycling factor"/>
    <property type="match status" value="1"/>
</dbReference>
<dbReference type="GO" id="GO:0006415">
    <property type="term" value="P:translational termination"/>
    <property type="evidence" value="ECO:0007669"/>
    <property type="project" value="UniProtKB-UniRule"/>
</dbReference>
<evidence type="ECO:0000313" key="8">
    <source>
        <dbReference type="EMBL" id="GHC42603.1"/>
    </source>
</evidence>
<reference evidence="8" key="2">
    <citation type="submission" date="2020-09" db="EMBL/GenBank/DDBJ databases">
        <authorList>
            <person name="Sun Q."/>
            <person name="Kim S."/>
        </authorList>
    </citation>
    <scope>NUCLEOTIDE SEQUENCE</scope>
    <source>
        <strain evidence="8">KCTC 12988</strain>
    </source>
</reference>
<evidence type="ECO:0000256" key="6">
    <source>
        <dbReference type="HAMAP-Rule" id="MF_00040"/>
    </source>
</evidence>
<protein>
    <recommendedName>
        <fullName evidence="6">Ribosome-recycling factor</fullName>
        <shortName evidence="6">RRF</shortName>
    </recommendedName>
    <alternativeName>
        <fullName evidence="6">Ribosome-releasing factor</fullName>
    </alternativeName>
</protein>
<dbReference type="GO" id="GO:0043023">
    <property type="term" value="F:ribosomal large subunit binding"/>
    <property type="evidence" value="ECO:0007669"/>
    <property type="project" value="TreeGrafter"/>
</dbReference>
<evidence type="ECO:0000256" key="2">
    <source>
        <dbReference type="ARBA" id="ARBA00005912"/>
    </source>
</evidence>
<keyword evidence="9" id="KW-1185">Reference proteome</keyword>
<organism evidence="8 9">
    <name type="scientific">Roseibacillus persicicus</name>
    <dbReference type="NCBI Taxonomy" id="454148"/>
    <lineage>
        <taxon>Bacteria</taxon>
        <taxon>Pseudomonadati</taxon>
        <taxon>Verrucomicrobiota</taxon>
        <taxon>Verrucomicrobiia</taxon>
        <taxon>Verrucomicrobiales</taxon>
        <taxon>Verrucomicrobiaceae</taxon>
        <taxon>Roseibacillus</taxon>
    </lineage>
</organism>